<sequence>MIQILILLAIVGFIILITTRLKLHIFLTLLLASFLAGFVYGIPVASIATVIGNGFGSVLGYIGLVIMLGTVIAIILERSGAAITMAETTIRLLGERMPTLAVSIIGYLVAIPVFCDSGYIILNSLKNSLAEKLRVSNCSMSVALATGLFATHTLVPPTPGPVAAATSLGLGNSFGTVIILGLLVAAVAALAGWIWSRQFADVHLEIGEDSKVSDEYCRELVERYGRLPNSAIAFAPILVPIVLMCLGSIANLPGNPISDIPALLQLATFLGQPLNALLMGLGLACFLLRGPQKIVQLSKHIAAGIKAAAPVLLITGAGGALGEVLKVSGVGTLLSQSLSHSSMGLFMPFLVAATLKSAQGSSTVAMATTSILVAPLLFEMGLDSEIGRVLTVMAIGAGAMTVSHVNDSYFWVVTQFSKMDVTLGYRAQTTATLIQGVSAMAVVSLLGLVLI</sequence>
<dbReference type="PANTHER" id="PTHR30354:SF11">
    <property type="entry name" value="PERMEASE"/>
    <property type="match status" value="1"/>
</dbReference>
<keyword evidence="1" id="KW-1133">Transmembrane helix</keyword>
<feature type="transmembrane region" description="Helical" evidence="1">
    <location>
        <begin position="345"/>
        <end position="378"/>
    </location>
</feature>
<evidence type="ECO:0000313" key="2">
    <source>
        <dbReference type="EMBL" id="MBB3062296.1"/>
    </source>
</evidence>
<dbReference type="GO" id="GO:0015128">
    <property type="term" value="F:gluconate transmembrane transporter activity"/>
    <property type="evidence" value="ECO:0007669"/>
    <property type="project" value="InterPro"/>
</dbReference>
<keyword evidence="1" id="KW-0472">Membrane</keyword>
<feature type="transmembrane region" description="Helical" evidence="1">
    <location>
        <begin position="100"/>
        <end position="122"/>
    </location>
</feature>
<feature type="transmembrane region" description="Helical" evidence="1">
    <location>
        <begin position="5"/>
        <end position="23"/>
    </location>
</feature>
<dbReference type="AlphaFoldDB" id="A0A7W4WDK5"/>
<feature type="transmembrane region" description="Helical" evidence="1">
    <location>
        <begin position="174"/>
        <end position="195"/>
    </location>
</feature>
<gene>
    <name evidence="2" type="ORF">FHS09_003141</name>
</gene>
<feature type="transmembrane region" description="Helical" evidence="1">
    <location>
        <begin position="134"/>
        <end position="154"/>
    </location>
</feature>
<dbReference type="PANTHER" id="PTHR30354">
    <property type="entry name" value="GNT FAMILY GLUCONATE TRANSPORTER"/>
    <property type="match status" value="1"/>
</dbReference>
<accession>A0A7W4WDK5</accession>
<protein>
    <submittedName>
        <fullName evidence="2">GntP family gluconate:H+ symporter</fullName>
    </submittedName>
</protein>
<feature type="transmembrane region" description="Helical" evidence="1">
    <location>
        <begin position="300"/>
        <end position="325"/>
    </location>
</feature>
<feature type="transmembrane region" description="Helical" evidence="1">
    <location>
        <begin position="58"/>
        <end position="76"/>
    </location>
</feature>
<feature type="transmembrane region" description="Helical" evidence="1">
    <location>
        <begin position="262"/>
        <end position="288"/>
    </location>
</feature>
<keyword evidence="3" id="KW-1185">Reference proteome</keyword>
<dbReference type="GO" id="GO:0005886">
    <property type="term" value="C:plasma membrane"/>
    <property type="evidence" value="ECO:0007669"/>
    <property type="project" value="TreeGrafter"/>
</dbReference>
<feature type="transmembrane region" description="Helical" evidence="1">
    <location>
        <begin position="432"/>
        <end position="450"/>
    </location>
</feature>
<dbReference type="EMBL" id="JACHWZ010000015">
    <property type="protein sequence ID" value="MBB3062296.1"/>
    <property type="molecule type" value="Genomic_DNA"/>
</dbReference>
<feature type="transmembrane region" description="Helical" evidence="1">
    <location>
        <begin position="390"/>
        <end position="412"/>
    </location>
</feature>
<feature type="transmembrane region" description="Helical" evidence="1">
    <location>
        <begin position="29"/>
        <end position="51"/>
    </location>
</feature>
<dbReference type="RefSeq" id="WP_183461482.1">
    <property type="nucleotide sequence ID" value="NZ_JACHWZ010000015.1"/>
</dbReference>
<dbReference type="InterPro" id="IPR003474">
    <property type="entry name" value="Glcn_transporter"/>
</dbReference>
<reference evidence="2 3" key="1">
    <citation type="submission" date="2020-08" db="EMBL/GenBank/DDBJ databases">
        <title>Genomic Encyclopedia of Type Strains, Phase III (KMG-III): the genomes of soil and plant-associated and newly described type strains.</title>
        <authorList>
            <person name="Whitman W."/>
        </authorList>
    </citation>
    <scope>NUCLEOTIDE SEQUENCE [LARGE SCALE GENOMIC DNA]</scope>
    <source>
        <strain evidence="2 3">CECT 8799</strain>
    </source>
</reference>
<keyword evidence="1" id="KW-0812">Transmembrane</keyword>
<evidence type="ECO:0000313" key="3">
    <source>
        <dbReference type="Proteomes" id="UP000535937"/>
    </source>
</evidence>
<organism evidence="2 3">
    <name type="scientific">Microbulbifer rhizosphaerae</name>
    <dbReference type="NCBI Taxonomy" id="1562603"/>
    <lineage>
        <taxon>Bacteria</taxon>
        <taxon>Pseudomonadati</taxon>
        <taxon>Pseudomonadota</taxon>
        <taxon>Gammaproteobacteria</taxon>
        <taxon>Cellvibrionales</taxon>
        <taxon>Microbulbiferaceae</taxon>
        <taxon>Microbulbifer</taxon>
    </lineage>
</organism>
<dbReference type="Proteomes" id="UP000535937">
    <property type="component" value="Unassembled WGS sequence"/>
</dbReference>
<comment type="caution">
    <text evidence="2">The sequence shown here is derived from an EMBL/GenBank/DDBJ whole genome shotgun (WGS) entry which is preliminary data.</text>
</comment>
<evidence type="ECO:0000256" key="1">
    <source>
        <dbReference type="SAM" id="Phobius"/>
    </source>
</evidence>
<proteinExistence type="predicted"/>
<feature type="transmembrane region" description="Helical" evidence="1">
    <location>
        <begin position="231"/>
        <end position="250"/>
    </location>
</feature>
<name>A0A7W4WDK5_9GAMM</name>
<dbReference type="Pfam" id="PF02447">
    <property type="entry name" value="GntP_permease"/>
    <property type="match status" value="1"/>
</dbReference>